<evidence type="ECO:0000313" key="8">
    <source>
        <dbReference type="Proteomes" id="UP000217785"/>
    </source>
</evidence>
<feature type="transmembrane region" description="Helical" evidence="6">
    <location>
        <begin position="55"/>
        <end position="73"/>
    </location>
</feature>
<evidence type="ECO:0000256" key="1">
    <source>
        <dbReference type="ARBA" id="ARBA00004141"/>
    </source>
</evidence>
<dbReference type="EMBL" id="BDUF01000049">
    <property type="protein sequence ID" value="GAX90130.1"/>
    <property type="molecule type" value="Genomic_DNA"/>
</dbReference>
<feature type="transmembrane region" description="Helical" evidence="6">
    <location>
        <begin position="30"/>
        <end position="49"/>
    </location>
</feature>
<sequence>MQRVNPSVKLLVSVVCMMLTLLTREPIVMALLLTIPLLATWLFGGVPLLRIAKRLAPFLIFFLMYVWMQGAFARIPNAHVLYEFLWYRVSVEGLMVGLTVALRMLVFVSYGILCATTTDVTLFVLSLMQQLRVPPKLAYGLMAGFRFVPMFKSEMEQIRLAHRIRGMDRQPGLRGRWEMMKRFTIPLLAQAIRKAERVAIAMESKGFDGSRDRTFYRQVKTGPVDAIFAGVVLGLNGILLFS</sequence>
<dbReference type="InterPro" id="IPR003339">
    <property type="entry name" value="ABC/ECF_trnsptr_transmembrane"/>
</dbReference>
<keyword evidence="3 6" id="KW-0812">Transmembrane</keyword>
<comment type="caution">
    <text evidence="7">The sequence shown here is derived from an EMBL/GenBank/DDBJ whole genome shotgun (WGS) entry which is preliminary data.</text>
</comment>
<dbReference type="PANTHER" id="PTHR34857:SF2">
    <property type="entry name" value="SLL0384 PROTEIN"/>
    <property type="match status" value="1"/>
</dbReference>
<dbReference type="Pfam" id="PF02361">
    <property type="entry name" value="CbiQ"/>
    <property type="match status" value="1"/>
</dbReference>
<organism evidence="7 8">
    <name type="scientific">Effusibacillus lacus</name>
    <dbReference type="NCBI Taxonomy" id="1348429"/>
    <lineage>
        <taxon>Bacteria</taxon>
        <taxon>Bacillati</taxon>
        <taxon>Bacillota</taxon>
        <taxon>Bacilli</taxon>
        <taxon>Bacillales</taxon>
        <taxon>Alicyclobacillaceae</taxon>
        <taxon>Effusibacillus</taxon>
    </lineage>
</organism>
<evidence type="ECO:0000256" key="4">
    <source>
        <dbReference type="ARBA" id="ARBA00022989"/>
    </source>
</evidence>
<reference evidence="8" key="1">
    <citation type="submission" date="2017-07" db="EMBL/GenBank/DDBJ databases">
        <title>Draft genome sequence of Effusibacillus lacus strain skLN1.</title>
        <authorList>
            <person name="Watanabe M."/>
            <person name="Kojima H."/>
            <person name="Fukui M."/>
        </authorList>
    </citation>
    <scope>NUCLEOTIDE SEQUENCE [LARGE SCALE GENOMIC DNA]</scope>
    <source>
        <strain evidence="8">skLN1</strain>
    </source>
</reference>
<dbReference type="Proteomes" id="UP000217785">
    <property type="component" value="Unassembled WGS sequence"/>
</dbReference>
<keyword evidence="2" id="KW-1003">Cell membrane</keyword>
<keyword evidence="8" id="KW-1185">Reference proteome</keyword>
<dbReference type="AlphaFoldDB" id="A0A292YNT4"/>
<evidence type="ECO:0000313" key="7">
    <source>
        <dbReference type="EMBL" id="GAX90130.1"/>
    </source>
</evidence>
<dbReference type="InterPro" id="IPR051611">
    <property type="entry name" value="ECF_transporter_component"/>
</dbReference>
<evidence type="ECO:0000256" key="5">
    <source>
        <dbReference type="ARBA" id="ARBA00023136"/>
    </source>
</evidence>
<dbReference type="CDD" id="cd16914">
    <property type="entry name" value="EcfT"/>
    <property type="match status" value="1"/>
</dbReference>
<evidence type="ECO:0000256" key="6">
    <source>
        <dbReference type="SAM" id="Phobius"/>
    </source>
</evidence>
<accession>A0A292YNT4</accession>
<protein>
    <submittedName>
        <fullName evidence="7">Cobalt transporter</fullName>
    </submittedName>
</protein>
<name>A0A292YNT4_9BACL</name>
<proteinExistence type="predicted"/>
<dbReference type="GO" id="GO:0005886">
    <property type="term" value="C:plasma membrane"/>
    <property type="evidence" value="ECO:0007669"/>
    <property type="project" value="UniProtKB-ARBA"/>
</dbReference>
<evidence type="ECO:0000256" key="2">
    <source>
        <dbReference type="ARBA" id="ARBA00022475"/>
    </source>
</evidence>
<gene>
    <name evidence="7" type="ORF">EFBL_1756</name>
</gene>
<evidence type="ECO:0000256" key="3">
    <source>
        <dbReference type="ARBA" id="ARBA00022692"/>
    </source>
</evidence>
<dbReference type="PANTHER" id="PTHR34857">
    <property type="entry name" value="SLL0384 PROTEIN"/>
    <property type="match status" value="1"/>
</dbReference>
<comment type="subcellular location">
    <subcellularLocation>
        <location evidence="1">Membrane</location>
        <topology evidence="1">Multi-pass membrane protein</topology>
    </subcellularLocation>
</comment>
<keyword evidence="4 6" id="KW-1133">Transmembrane helix</keyword>
<feature type="transmembrane region" description="Helical" evidence="6">
    <location>
        <begin position="223"/>
        <end position="241"/>
    </location>
</feature>
<keyword evidence="5 6" id="KW-0472">Membrane</keyword>